<proteinExistence type="predicted"/>
<comment type="caution">
    <text evidence="1">The sequence shown here is derived from an EMBL/GenBank/DDBJ whole genome shotgun (WGS) entry which is preliminary data.</text>
</comment>
<dbReference type="OrthoDB" id="6510033at2759"/>
<organism evidence="1 2">
    <name type="scientific">Trichonephila clavata</name>
    <name type="common">Joro spider</name>
    <name type="synonym">Nephila clavata</name>
    <dbReference type="NCBI Taxonomy" id="2740835"/>
    <lineage>
        <taxon>Eukaryota</taxon>
        <taxon>Metazoa</taxon>
        <taxon>Ecdysozoa</taxon>
        <taxon>Arthropoda</taxon>
        <taxon>Chelicerata</taxon>
        <taxon>Arachnida</taxon>
        <taxon>Araneae</taxon>
        <taxon>Araneomorphae</taxon>
        <taxon>Entelegynae</taxon>
        <taxon>Araneoidea</taxon>
        <taxon>Nephilidae</taxon>
        <taxon>Trichonephila</taxon>
    </lineage>
</organism>
<keyword evidence="2" id="KW-1185">Reference proteome</keyword>
<protein>
    <submittedName>
        <fullName evidence="1">Integrase catalytic domain-containing protein</fullName>
    </submittedName>
</protein>
<sequence>MVISDNARTFKRAEFFGVSTNVESVKPYRCKKTFPLLILLSGTTLSKEPPGEVVSMNYESRASKNTRKIIPHLELLLTVLTEIEGTINSRPITYVGNETEEPIPLNSSTFYYRKTNHFALTKTSPCVCDSNLSFRKCLIKAFNYRENLMRSFWSRWKNEYLLNLR</sequence>
<gene>
    <name evidence="1" type="primary">AVEN_104000_1</name>
    <name evidence="1" type="ORF">TNCT_493331</name>
</gene>
<dbReference type="EMBL" id="BMAO01022239">
    <property type="protein sequence ID" value="GFQ80552.1"/>
    <property type="molecule type" value="Genomic_DNA"/>
</dbReference>
<evidence type="ECO:0000313" key="2">
    <source>
        <dbReference type="Proteomes" id="UP000887116"/>
    </source>
</evidence>
<accession>A0A8X6HSS1</accession>
<dbReference type="AlphaFoldDB" id="A0A8X6HSS1"/>
<name>A0A8X6HSS1_TRICU</name>
<dbReference type="Proteomes" id="UP000887116">
    <property type="component" value="Unassembled WGS sequence"/>
</dbReference>
<evidence type="ECO:0000313" key="1">
    <source>
        <dbReference type="EMBL" id="GFQ80552.1"/>
    </source>
</evidence>
<reference evidence="1" key="1">
    <citation type="submission" date="2020-07" db="EMBL/GenBank/DDBJ databases">
        <title>Multicomponent nature underlies the extraordinary mechanical properties of spider dragline silk.</title>
        <authorList>
            <person name="Kono N."/>
            <person name="Nakamura H."/>
            <person name="Mori M."/>
            <person name="Yoshida Y."/>
            <person name="Ohtoshi R."/>
            <person name="Malay A.D."/>
            <person name="Moran D.A.P."/>
            <person name="Tomita M."/>
            <person name="Numata K."/>
            <person name="Arakawa K."/>
        </authorList>
    </citation>
    <scope>NUCLEOTIDE SEQUENCE</scope>
</reference>